<dbReference type="SUPFAM" id="SSF52540">
    <property type="entry name" value="P-loop containing nucleoside triphosphate hydrolases"/>
    <property type="match status" value="1"/>
</dbReference>
<sequence>MHFKMATPTQDIDMNLAPPEDTSEFLLIDKPAVADPPVGSQAQTTLNPEDVSTPGPALTDVRTEPQDHLTTSDPASVAPMDMSPVLNDILALSKGVVRTDRNKEKVFTILLVGETGVGKTSVLSLLFNVLSGNRTENYMDFHDQGNEVEGSQRHSQTGSARLYEHTSVNGVTLRILDTPGLADTRGIQRDEMHKKSIAEAIQRSIVTVNAVLILANGTVPRLTVGTDYALSTLSSIFPRSLANNIGFLFTNVSSPLSWNFDPSALPLALQNNALFLLNNPIAMQKKYYQFVENPYTSAKLKSQFRRSVLSSEEEALNTLVEFFDWLDGLEPQPTFQILSLYDQSQHIETEIQNTLAVMHQAAQADKKLDEVQRKLEGAEMDMKTYEAYEAVINRKEWQQIPTSRHNTVCCVPDCYSNCHVPCNLDFTLDPEQLRGCTSMYESGGSHCCVCPHERKDHRHYNSIWELKEISEKRTNEDAKAKFERARDEKGGAEEMKKEIEEAQVDLQNLVQNATDDLGRLVERYSNLALSGSFTGQVEKAVGVLEQNLESMREKGAGAETIKKVEESLDQMRRKLEVLKKAKGRDVSFVQKAVTIARRLFAL</sequence>
<organism evidence="5 6">
    <name type="scientific">Tetrapyrgos nigripes</name>
    <dbReference type="NCBI Taxonomy" id="182062"/>
    <lineage>
        <taxon>Eukaryota</taxon>
        <taxon>Fungi</taxon>
        <taxon>Dikarya</taxon>
        <taxon>Basidiomycota</taxon>
        <taxon>Agaricomycotina</taxon>
        <taxon>Agaricomycetes</taxon>
        <taxon>Agaricomycetidae</taxon>
        <taxon>Agaricales</taxon>
        <taxon>Marasmiineae</taxon>
        <taxon>Marasmiaceae</taxon>
        <taxon>Tetrapyrgos</taxon>
    </lineage>
</organism>
<evidence type="ECO:0000256" key="1">
    <source>
        <dbReference type="ARBA" id="ARBA00022741"/>
    </source>
</evidence>
<feature type="coiled-coil region" evidence="2">
    <location>
        <begin position="361"/>
        <end position="388"/>
    </location>
</feature>
<dbReference type="Gene3D" id="3.40.50.300">
    <property type="entry name" value="P-loop containing nucleotide triphosphate hydrolases"/>
    <property type="match status" value="1"/>
</dbReference>
<keyword evidence="1" id="KW-0547">Nucleotide-binding</keyword>
<keyword evidence="6" id="KW-1185">Reference proteome</keyword>
<dbReference type="PROSITE" id="PS00675">
    <property type="entry name" value="SIGMA54_INTERACT_1"/>
    <property type="match status" value="1"/>
</dbReference>
<dbReference type="InterPro" id="IPR027417">
    <property type="entry name" value="P-loop_NTPase"/>
</dbReference>
<evidence type="ECO:0000313" key="5">
    <source>
        <dbReference type="EMBL" id="KAF5358822.1"/>
    </source>
</evidence>
<dbReference type="Proteomes" id="UP000559256">
    <property type="component" value="Unassembled WGS sequence"/>
</dbReference>
<feature type="domain" description="AIG1-type G" evidence="4">
    <location>
        <begin position="108"/>
        <end position="251"/>
    </location>
</feature>
<evidence type="ECO:0000256" key="2">
    <source>
        <dbReference type="SAM" id="Coils"/>
    </source>
</evidence>
<comment type="caution">
    <text evidence="5">The sequence shown here is derived from an EMBL/GenBank/DDBJ whole genome shotgun (WGS) entry which is preliminary data.</text>
</comment>
<name>A0A8H5LIV7_9AGAR</name>
<dbReference type="PANTHER" id="PTHR32046:SF12">
    <property type="entry name" value="AIG1-TYPE G DOMAIN-CONTAINING PROTEIN"/>
    <property type="match status" value="1"/>
</dbReference>
<evidence type="ECO:0000259" key="4">
    <source>
        <dbReference type="Pfam" id="PF04548"/>
    </source>
</evidence>
<dbReference type="InterPro" id="IPR006703">
    <property type="entry name" value="G_AIG1"/>
</dbReference>
<feature type="region of interest" description="Disordered" evidence="3">
    <location>
        <begin position="33"/>
        <end position="80"/>
    </location>
</feature>
<evidence type="ECO:0000313" key="6">
    <source>
        <dbReference type="Proteomes" id="UP000559256"/>
    </source>
</evidence>
<gene>
    <name evidence="5" type="ORF">D9758_008561</name>
</gene>
<evidence type="ECO:0000256" key="3">
    <source>
        <dbReference type="SAM" id="MobiDB-lite"/>
    </source>
</evidence>
<keyword evidence="2" id="KW-0175">Coiled coil</keyword>
<dbReference type="GO" id="GO:0005525">
    <property type="term" value="F:GTP binding"/>
    <property type="evidence" value="ECO:0007669"/>
    <property type="project" value="InterPro"/>
</dbReference>
<dbReference type="InterPro" id="IPR025662">
    <property type="entry name" value="Sigma_54_int_dom_ATP-bd_1"/>
</dbReference>
<dbReference type="PANTHER" id="PTHR32046">
    <property type="entry name" value="G DOMAIN-CONTAINING PROTEIN"/>
    <property type="match status" value="1"/>
</dbReference>
<feature type="coiled-coil region" evidence="2">
    <location>
        <begin position="475"/>
        <end position="516"/>
    </location>
</feature>
<accession>A0A8H5LIV7</accession>
<protein>
    <recommendedName>
        <fullName evidence="4">AIG1-type G domain-containing protein</fullName>
    </recommendedName>
</protein>
<dbReference type="EMBL" id="JAACJM010000048">
    <property type="protein sequence ID" value="KAF5358822.1"/>
    <property type="molecule type" value="Genomic_DNA"/>
</dbReference>
<proteinExistence type="predicted"/>
<dbReference type="OrthoDB" id="2611327at2759"/>
<dbReference type="Pfam" id="PF04548">
    <property type="entry name" value="AIG1"/>
    <property type="match status" value="1"/>
</dbReference>
<dbReference type="AlphaFoldDB" id="A0A8H5LIV7"/>
<reference evidence="5 6" key="1">
    <citation type="journal article" date="2020" name="ISME J.">
        <title>Uncovering the hidden diversity of litter-decomposition mechanisms in mushroom-forming fungi.</title>
        <authorList>
            <person name="Floudas D."/>
            <person name="Bentzer J."/>
            <person name="Ahren D."/>
            <person name="Johansson T."/>
            <person name="Persson P."/>
            <person name="Tunlid A."/>
        </authorList>
    </citation>
    <scope>NUCLEOTIDE SEQUENCE [LARGE SCALE GENOMIC DNA]</scope>
    <source>
        <strain evidence="5 6">CBS 291.85</strain>
    </source>
</reference>